<reference evidence="6" key="1">
    <citation type="submission" date="2022-10" db="EMBL/GenBank/DDBJ databases">
        <title>Genome assembly of Pristionchus species.</title>
        <authorList>
            <person name="Yoshida K."/>
            <person name="Sommer R.J."/>
        </authorList>
    </citation>
    <scope>NUCLEOTIDE SEQUENCE [LARGE SCALE GENOMIC DNA]</scope>
    <source>
        <strain evidence="6">RS5460</strain>
    </source>
</reference>
<accession>A0AAN5DDD4</accession>
<protein>
    <recommendedName>
        <fullName evidence="7">Alpha-N-acetylglucosaminidase</fullName>
    </recommendedName>
</protein>
<dbReference type="InterPro" id="IPR007781">
    <property type="entry name" value="NAGLU"/>
</dbReference>
<dbReference type="InterPro" id="IPR024733">
    <property type="entry name" value="NAGLU_tim-barrel"/>
</dbReference>
<organism evidence="5 6">
    <name type="scientific">Pristionchus mayeri</name>
    <dbReference type="NCBI Taxonomy" id="1317129"/>
    <lineage>
        <taxon>Eukaryota</taxon>
        <taxon>Metazoa</taxon>
        <taxon>Ecdysozoa</taxon>
        <taxon>Nematoda</taxon>
        <taxon>Chromadorea</taxon>
        <taxon>Rhabditida</taxon>
        <taxon>Rhabditina</taxon>
        <taxon>Diplogasteromorpha</taxon>
        <taxon>Diplogasteroidea</taxon>
        <taxon>Neodiplogasteridae</taxon>
        <taxon>Pristionchus</taxon>
    </lineage>
</organism>
<dbReference type="Gene3D" id="1.20.120.670">
    <property type="entry name" value="N-acetyl-b-d-glucoasminidase"/>
    <property type="match status" value="1"/>
</dbReference>
<dbReference type="PANTHER" id="PTHR12872">
    <property type="entry name" value="ALPHA-N-ACETYLGLUCOSAMINIDASE"/>
    <property type="match status" value="1"/>
</dbReference>
<dbReference type="Pfam" id="PF05089">
    <property type="entry name" value="NAGLU"/>
    <property type="match status" value="1"/>
</dbReference>
<evidence type="ECO:0000256" key="1">
    <source>
        <dbReference type="ARBA" id="ARBA00022801"/>
    </source>
</evidence>
<keyword evidence="2" id="KW-0732">Signal</keyword>
<feature type="signal peptide" evidence="2">
    <location>
        <begin position="1"/>
        <end position="17"/>
    </location>
</feature>
<gene>
    <name evidence="5" type="ORF">PMAYCL1PPCAC_31626</name>
</gene>
<name>A0AAN5DDD4_9BILA</name>
<dbReference type="SUPFAM" id="SSF51445">
    <property type="entry name" value="(Trans)glycosidases"/>
    <property type="match status" value="1"/>
</dbReference>
<dbReference type="AlphaFoldDB" id="A0AAN5DDD4"/>
<evidence type="ECO:0000313" key="6">
    <source>
        <dbReference type="Proteomes" id="UP001328107"/>
    </source>
</evidence>
<dbReference type="PANTHER" id="PTHR12872:SF1">
    <property type="entry name" value="ALPHA-N-ACETYLGLUCOSAMINIDASE"/>
    <property type="match status" value="1"/>
</dbReference>
<evidence type="ECO:0008006" key="7">
    <source>
        <dbReference type="Google" id="ProtNLM"/>
    </source>
</evidence>
<dbReference type="GO" id="GO:0016787">
    <property type="term" value="F:hydrolase activity"/>
    <property type="evidence" value="ECO:0007669"/>
    <property type="project" value="UniProtKB-KW"/>
</dbReference>
<evidence type="ECO:0000259" key="4">
    <source>
        <dbReference type="Pfam" id="PF12972"/>
    </source>
</evidence>
<keyword evidence="1" id="KW-0378">Hydrolase</keyword>
<dbReference type="InterPro" id="IPR029018">
    <property type="entry name" value="Hex-like_dom2"/>
</dbReference>
<dbReference type="Pfam" id="PF12972">
    <property type="entry name" value="NAGLU_C"/>
    <property type="match status" value="1"/>
</dbReference>
<evidence type="ECO:0000259" key="3">
    <source>
        <dbReference type="Pfam" id="PF05089"/>
    </source>
</evidence>
<feature type="domain" description="Alpha-N-acetylglucosaminidase C-terminal" evidence="4">
    <location>
        <begin position="485"/>
        <end position="721"/>
    </location>
</feature>
<comment type="caution">
    <text evidence="5">The sequence shown here is derived from an EMBL/GenBank/DDBJ whole genome shotgun (WGS) entry which is preliminary data.</text>
</comment>
<dbReference type="Proteomes" id="UP001328107">
    <property type="component" value="Unassembled WGS sequence"/>
</dbReference>
<dbReference type="Gene3D" id="3.30.379.10">
    <property type="entry name" value="Chitobiase/beta-hexosaminidase domain 2-like"/>
    <property type="match status" value="1"/>
</dbReference>
<dbReference type="Gene3D" id="3.20.20.80">
    <property type="entry name" value="Glycosidases"/>
    <property type="match status" value="1"/>
</dbReference>
<feature type="domain" description="Alpha-N-acetylglucosaminidase tim-barrel" evidence="3">
    <location>
        <begin position="144"/>
        <end position="476"/>
    </location>
</feature>
<evidence type="ECO:0000313" key="5">
    <source>
        <dbReference type="EMBL" id="GMR61431.1"/>
    </source>
</evidence>
<feature type="chain" id="PRO_5042914396" description="Alpha-N-acetylglucosaminidase" evidence="2">
    <location>
        <begin position="18"/>
        <end position="728"/>
    </location>
</feature>
<dbReference type="InterPro" id="IPR024732">
    <property type="entry name" value="NAGLU_C"/>
</dbReference>
<keyword evidence="6" id="KW-1185">Reference proteome</keyword>
<feature type="non-terminal residue" evidence="5">
    <location>
        <position position="1"/>
    </location>
</feature>
<sequence length="728" mass="83276">LARFFLILLVPVHGTLDYYGPEYDNLPEIELMDGLLMSSRTPRASIDGVKDVLGRLPEWISAEIESIEITGKDKLAEGSARLIGTPNGLQIKATSPVDALYALNAYLREFCGAMVSWEGVKVPKKGSCKRPEVFEKTFTSPKVRYFGNPSTFSISFAWWDWAHWERFIDWLALNGFNAVLAPVGQEAIWADLWRGLGISQEGLDTFFTGPAFLAWHRTGSLQAMGGPMSQEYLDSQLELNKKIVKRLVSLGIVPVLPTFVGFVPKEFERKYDHLRFLQNGCWNGLNSTFSCTSSLHPSEPEFKRIAKIFVEKQRAIYGDVTDVYSADPFSGSPPKHLLESDVIAMASSIYEGCEAANPNCIWLLNSWTFSHEHWKKGAVRSFLEEVPKGRLLILDLQAEKRPLFKEFSSFYGHNFVWCLQHNFGGNGQMRGNLGRLHESYRSALSSEPGMVGMGLTMEGINQNYVVYQYMIDLAWTEEELDPHRWILGYASARYGNRSMEVQRAWRLLLATYYTQVDSQYDPHGLLDKPELSEEDVLRDLFIYHRPQQFQQIRYWFPISLLDKLANTFTVLNRTLVANELFRLDFADVVREVLQHKLAKRIEHINNGYGMSDSKVIRQGCAEAEALFEKLDSNEVHNLSDWLMMARSAAKSKSEADSFERQALNQVTLFGPQGENLDYARKEWSGLIRKFYSKRWSAYCDYLLSGARYSQKKLDEKVFREVELPFGHL</sequence>
<dbReference type="InterPro" id="IPR017853">
    <property type="entry name" value="GH"/>
</dbReference>
<dbReference type="EMBL" id="BTRK01000006">
    <property type="protein sequence ID" value="GMR61431.1"/>
    <property type="molecule type" value="Genomic_DNA"/>
</dbReference>
<evidence type="ECO:0000256" key="2">
    <source>
        <dbReference type="SAM" id="SignalP"/>
    </source>
</evidence>
<proteinExistence type="predicted"/>